<proteinExistence type="inferred from homology"/>
<comment type="caution">
    <text evidence="4">The sequence shown here is derived from an EMBL/GenBank/DDBJ whole genome shotgun (WGS) entry which is preliminary data.</text>
</comment>
<dbReference type="InterPro" id="IPR008218">
    <property type="entry name" value="ATPase_V1-cplx_f_g_su"/>
</dbReference>
<dbReference type="Pfam" id="PF01990">
    <property type="entry name" value="ATP-synt_F"/>
    <property type="match status" value="1"/>
</dbReference>
<accession>A0A0R3JY97</accession>
<organism evidence="4 5">
    <name type="scientific">Caloramator mitchellensis</name>
    <dbReference type="NCBI Taxonomy" id="908809"/>
    <lineage>
        <taxon>Bacteria</taxon>
        <taxon>Bacillati</taxon>
        <taxon>Bacillota</taxon>
        <taxon>Clostridia</taxon>
        <taxon>Eubacteriales</taxon>
        <taxon>Clostridiaceae</taxon>
        <taxon>Caloramator</taxon>
    </lineage>
</organism>
<dbReference type="SUPFAM" id="SSF159468">
    <property type="entry name" value="AtpF-like"/>
    <property type="match status" value="1"/>
</dbReference>
<keyword evidence="3" id="KW-0406">Ion transport</keyword>
<comment type="similarity">
    <text evidence="1">Belongs to the V-ATPase F subunit family.</text>
</comment>
<evidence type="ECO:0000256" key="2">
    <source>
        <dbReference type="ARBA" id="ARBA00022448"/>
    </source>
</evidence>
<dbReference type="InterPro" id="IPR036906">
    <property type="entry name" value="ATPase_V1_fsu_sf"/>
</dbReference>
<dbReference type="Proteomes" id="UP000052015">
    <property type="component" value="Unassembled WGS sequence"/>
</dbReference>
<evidence type="ECO:0000313" key="5">
    <source>
        <dbReference type="Proteomes" id="UP000052015"/>
    </source>
</evidence>
<dbReference type="STRING" id="908809.ABG79_02325"/>
<keyword evidence="5" id="KW-1185">Reference proteome</keyword>
<dbReference type="OrthoDB" id="46791at2"/>
<keyword evidence="2" id="KW-0813">Transport</keyword>
<evidence type="ECO:0000256" key="3">
    <source>
        <dbReference type="ARBA" id="ARBA00023065"/>
    </source>
</evidence>
<dbReference type="EMBL" id="LKHP01000021">
    <property type="protein sequence ID" value="KRQ85900.1"/>
    <property type="molecule type" value="Genomic_DNA"/>
</dbReference>
<dbReference type="AlphaFoldDB" id="A0A0R3JY97"/>
<sequence>MRIYLISDSHDTFVGMRLSGIKGVLVNSASEAEEEINSILRDKEVGIIVLTERLSSQLKNLVDDIKLNRDLPLIVEIPNRHGSIKDKDYITGYIKESIGIRI</sequence>
<gene>
    <name evidence="4" type="primary">atpF_2</name>
    <name evidence="4" type="ORF">ABG79_02325</name>
</gene>
<protein>
    <submittedName>
        <fullName evidence="4">V-type ATP synthase subunit F</fullName>
    </submittedName>
</protein>
<evidence type="ECO:0000313" key="4">
    <source>
        <dbReference type="EMBL" id="KRQ85900.1"/>
    </source>
</evidence>
<dbReference type="RefSeq" id="WP_057979605.1">
    <property type="nucleotide sequence ID" value="NZ_LKHP01000021.1"/>
</dbReference>
<name>A0A0R3JY97_CALMK</name>
<dbReference type="GO" id="GO:0046961">
    <property type="term" value="F:proton-transporting ATPase activity, rotational mechanism"/>
    <property type="evidence" value="ECO:0007669"/>
    <property type="project" value="InterPro"/>
</dbReference>
<reference evidence="4 5" key="1">
    <citation type="submission" date="2015-09" db="EMBL/GenBank/DDBJ databases">
        <title>Draft genome sequence of a Caloramator mitchellensis, a moderate thermophile from the Great Artesian Basin of Australia.</title>
        <authorList>
            <person name="Patel B.K."/>
        </authorList>
    </citation>
    <scope>NUCLEOTIDE SEQUENCE [LARGE SCALE GENOMIC DNA]</scope>
    <source>
        <strain evidence="4 5">VF08</strain>
    </source>
</reference>
<dbReference type="Gene3D" id="3.40.50.10580">
    <property type="entry name" value="ATPase, V1 complex, subunit F"/>
    <property type="match status" value="1"/>
</dbReference>
<evidence type="ECO:0000256" key="1">
    <source>
        <dbReference type="ARBA" id="ARBA00010148"/>
    </source>
</evidence>